<gene>
    <name evidence="1" type="ORF">BSTOLATCC_MIC61049</name>
</gene>
<dbReference type="EMBL" id="CAJZBQ010000058">
    <property type="protein sequence ID" value="CAG9334432.1"/>
    <property type="molecule type" value="Genomic_DNA"/>
</dbReference>
<evidence type="ECO:0000313" key="1">
    <source>
        <dbReference type="EMBL" id="CAG9334432.1"/>
    </source>
</evidence>
<reference evidence="1" key="1">
    <citation type="submission" date="2021-09" db="EMBL/GenBank/DDBJ databases">
        <authorList>
            <consortium name="AG Swart"/>
            <person name="Singh M."/>
            <person name="Singh A."/>
            <person name="Seah K."/>
            <person name="Emmerich C."/>
        </authorList>
    </citation>
    <scope>NUCLEOTIDE SEQUENCE</scope>
    <source>
        <strain evidence="1">ATCC30299</strain>
    </source>
</reference>
<name>A0AAU9K3P5_9CILI</name>
<proteinExistence type="predicted"/>
<sequence>MERYVSGRDSMHTDRSLNSSKIEIFEQDFSVDGSDLSLYDSFSFSKQSAARRFAERNQIQRKRSPKKKYTFKGPTNFEYEKLLAISEIRYIQMYDQLKRALLRNKKIMCMNIIYAIRKFKPLVLAAYRMILRMNLRKWKCNTTMRKTNKRKMNSWGEKISGFLRQWRRIHQRNLLSALLVFKMRGIQNALILKSRKSSDAQLSLNLTSIPFTPSSQSINSSRLTASPVKSSKLDESTKKEFKKAIKGKFKDEEQVITRPGGLMRYFR</sequence>
<organism evidence="1 2">
    <name type="scientific">Blepharisma stoltei</name>
    <dbReference type="NCBI Taxonomy" id="1481888"/>
    <lineage>
        <taxon>Eukaryota</taxon>
        <taxon>Sar</taxon>
        <taxon>Alveolata</taxon>
        <taxon>Ciliophora</taxon>
        <taxon>Postciliodesmatophora</taxon>
        <taxon>Heterotrichea</taxon>
        <taxon>Heterotrichida</taxon>
        <taxon>Blepharismidae</taxon>
        <taxon>Blepharisma</taxon>
    </lineage>
</organism>
<evidence type="ECO:0000313" key="2">
    <source>
        <dbReference type="Proteomes" id="UP001162131"/>
    </source>
</evidence>
<accession>A0AAU9K3P5</accession>
<dbReference type="Proteomes" id="UP001162131">
    <property type="component" value="Unassembled WGS sequence"/>
</dbReference>
<protein>
    <recommendedName>
        <fullName evidence="3">Ribosomal protein S7</fullName>
    </recommendedName>
</protein>
<keyword evidence="2" id="KW-1185">Reference proteome</keyword>
<evidence type="ECO:0008006" key="3">
    <source>
        <dbReference type="Google" id="ProtNLM"/>
    </source>
</evidence>
<comment type="caution">
    <text evidence="1">The sequence shown here is derived from an EMBL/GenBank/DDBJ whole genome shotgun (WGS) entry which is preliminary data.</text>
</comment>
<dbReference type="AlphaFoldDB" id="A0AAU9K3P5"/>